<name>T0YUG5_9ZZZZ</name>
<evidence type="ECO:0000259" key="2">
    <source>
        <dbReference type="Pfam" id="PF13458"/>
    </source>
</evidence>
<accession>T0YUG5</accession>
<protein>
    <submittedName>
        <fullName evidence="3">Extracellular ligand-binding receptor</fullName>
    </submittedName>
</protein>
<dbReference type="Gene3D" id="3.40.50.2300">
    <property type="match status" value="1"/>
</dbReference>
<dbReference type="InterPro" id="IPR028081">
    <property type="entry name" value="Leu-bd"/>
</dbReference>
<gene>
    <name evidence="3" type="ORF">B1A_18223</name>
</gene>
<dbReference type="PANTHER" id="PTHR30483:SF6">
    <property type="entry name" value="PERIPLASMIC BINDING PROTEIN OF ABC TRANSPORTER FOR NATURAL AMINO ACIDS"/>
    <property type="match status" value="1"/>
</dbReference>
<dbReference type="PANTHER" id="PTHR30483">
    <property type="entry name" value="LEUCINE-SPECIFIC-BINDING PROTEIN"/>
    <property type="match status" value="1"/>
</dbReference>
<feature type="non-terminal residue" evidence="3">
    <location>
        <position position="162"/>
    </location>
</feature>
<sequence>RTFLASSPATSDLTGKQCSPDTVQWVFDTWALAHGTARAVVAGGGRSWFFLTADYAFGQALERDASAEVKRVGGEIRGDVRAPLNTHDFSSYLLQAQNSGAEVVALANAGADAVNAAKQAAEFGLTRSGKQRLVGLLLFLTDIDALGLADAQGRVAHGGLLL</sequence>
<dbReference type="Pfam" id="PF13458">
    <property type="entry name" value="Peripla_BP_6"/>
    <property type="match status" value="1"/>
</dbReference>
<reference evidence="3" key="1">
    <citation type="submission" date="2013-08" db="EMBL/GenBank/DDBJ databases">
        <authorList>
            <person name="Mendez C."/>
            <person name="Richter M."/>
            <person name="Ferrer M."/>
            <person name="Sanchez J."/>
        </authorList>
    </citation>
    <scope>NUCLEOTIDE SEQUENCE</scope>
</reference>
<organism evidence="3">
    <name type="scientific">mine drainage metagenome</name>
    <dbReference type="NCBI Taxonomy" id="410659"/>
    <lineage>
        <taxon>unclassified sequences</taxon>
        <taxon>metagenomes</taxon>
        <taxon>ecological metagenomes</taxon>
    </lineage>
</organism>
<keyword evidence="1" id="KW-0732">Signal</keyword>
<evidence type="ECO:0000256" key="1">
    <source>
        <dbReference type="ARBA" id="ARBA00022729"/>
    </source>
</evidence>
<dbReference type="SUPFAM" id="SSF53822">
    <property type="entry name" value="Periplasmic binding protein-like I"/>
    <property type="match status" value="1"/>
</dbReference>
<feature type="domain" description="Leucine-binding protein" evidence="2">
    <location>
        <begin position="10"/>
        <end position="153"/>
    </location>
</feature>
<keyword evidence="3" id="KW-0675">Receptor</keyword>
<proteinExistence type="predicted"/>
<comment type="caution">
    <text evidence="3">The sequence shown here is derived from an EMBL/GenBank/DDBJ whole genome shotgun (WGS) entry which is preliminary data.</text>
</comment>
<reference evidence="3" key="2">
    <citation type="journal article" date="2014" name="ISME J.">
        <title>Microbial stratification in low pH oxic and suboxic macroscopic growths along an acid mine drainage.</title>
        <authorList>
            <person name="Mendez-Garcia C."/>
            <person name="Mesa V."/>
            <person name="Sprenger R.R."/>
            <person name="Richter M."/>
            <person name="Diez M.S."/>
            <person name="Solano J."/>
            <person name="Bargiela R."/>
            <person name="Golyshina O.V."/>
            <person name="Manteca A."/>
            <person name="Ramos J.L."/>
            <person name="Gallego J.R."/>
            <person name="Llorente I."/>
            <person name="Martins Dos Santos V.A."/>
            <person name="Jensen O.N."/>
            <person name="Pelaez A.I."/>
            <person name="Sanchez J."/>
            <person name="Ferrer M."/>
        </authorList>
    </citation>
    <scope>NUCLEOTIDE SEQUENCE</scope>
</reference>
<evidence type="ECO:0000313" key="3">
    <source>
        <dbReference type="EMBL" id="EQD35562.1"/>
    </source>
</evidence>
<dbReference type="AlphaFoldDB" id="T0YUG5"/>
<feature type="non-terminal residue" evidence="3">
    <location>
        <position position="1"/>
    </location>
</feature>
<dbReference type="InterPro" id="IPR028082">
    <property type="entry name" value="Peripla_BP_I"/>
</dbReference>
<dbReference type="EMBL" id="AUZX01013438">
    <property type="protein sequence ID" value="EQD35562.1"/>
    <property type="molecule type" value="Genomic_DNA"/>
</dbReference>
<dbReference type="InterPro" id="IPR051010">
    <property type="entry name" value="BCAA_transport"/>
</dbReference>